<dbReference type="OrthoDB" id="272271at2759"/>
<sequence length="413" mass="46576">MAPSVDAINLSEFGQDYYSSGLRAKYNIEVARLTAPTSQRPQKAADIAYEPNISSYLARSSARTCSTELVKDVPEGWPKTLSGPMAWTGSDFMNESEWLYTLSSNDKKEVNSALGHFKNLGLPFHKVSKESFPLPSLASLLLKTCDDIYQGRGFAVIRGLNPNEYTPEDFAVIFLGISGYIAERRGKQDQRGTMMMHVIDRNPGDAYNTIGRAKQPFHTDVVCDTLALATRNCSSQGGRGFVASSWTVYNELAATRPDLIHTLSQPNWPHDTALLYHANNKVVLSFSRRLLTGHIDSPRTPGVPGLTEEQAEALDAIQFIAQKHRLGMSLKKGDLRFINNMSMIHSREAFEDDEENHRHLLRLWLSNRDKKWELDPELELAWARVFEDQERDTRWDADPVWLNGKIIRAESCD</sequence>
<dbReference type="InterPro" id="IPR042098">
    <property type="entry name" value="TauD-like_sf"/>
</dbReference>
<dbReference type="GO" id="GO:0016491">
    <property type="term" value="F:oxidoreductase activity"/>
    <property type="evidence" value="ECO:0007669"/>
    <property type="project" value="UniProtKB-KW"/>
</dbReference>
<dbReference type="PANTHER" id="PTHR10696">
    <property type="entry name" value="GAMMA-BUTYROBETAINE HYDROXYLASE-RELATED"/>
    <property type="match status" value="1"/>
</dbReference>
<feature type="domain" description="TauD/TfdA-like" evidence="2">
    <location>
        <begin position="127"/>
        <end position="364"/>
    </location>
</feature>
<reference evidence="3 4" key="1">
    <citation type="submission" date="2014-04" db="EMBL/GenBank/DDBJ databases">
        <authorList>
            <consortium name="DOE Joint Genome Institute"/>
            <person name="Kuo A."/>
            <person name="Martino E."/>
            <person name="Perotto S."/>
            <person name="Kohler A."/>
            <person name="Nagy L.G."/>
            <person name="Floudas D."/>
            <person name="Copeland A."/>
            <person name="Barry K.W."/>
            <person name="Cichocki N."/>
            <person name="Veneault-Fourrey C."/>
            <person name="LaButti K."/>
            <person name="Lindquist E.A."/>
            <person name="Lipzen A."/>
            <person name="Lundell T."/>
            <person name="Morin E."/>
            <person name="Murat C."/>
            <person name="Sun H."/>
            <person name="Tunlid A."/>
            <person name="Henrissat B."/>
            <person name="Grigoriev I.V."/>
            <person name="Hibbett D.S."/>
            <person name="Martin F."/>
            <person name="Nordberg H.P."/>
            <person name="Cantor M.N."/>
            <person name="Hua S.X."/>
        </authorList>
    </citation>
    <scope>NUCLEOTIDE SEQUENCE [LARGE SCALE GENOMIC DNA]</scope>
    <source>
        <strain evidence="3 4">Zn</strain>
    </source>
</reference>
<evidence type="ECO:0000313" key="3">
    <source>
        <dbReference type="EMBL" id="KIN08740.1"/>
    </source>
</evidence>
<proteinExistence type="predicted"/>
<dbReference type="SUPFAM" id="SSF51197">
    <property type="entry name" value="Clavaminate synthase-like"/>
    <property type="match status" value="1"/>
</dbReference>
<dbReference type="HOGENOM" id="CLU_041041_0_0_1"/>
<dbReference type="EMBL" id="KN832870">
    <property type="protein sequence ID" value="KIN08740.1"/>
    <property type="molecule type" value="Genomic_DNA"/>
</dbReference>
<dbReference type="Gene3D" id="3.60.130.10">
    <property type="entry name" value="Clavaminate synthase-like"/>
    <property type="match status" value="1"/>
</dbReference>
<protein>
    <recommendedName>
        <fullName evidence="2">TauD/TfdA-like domain-containing protein</fullName>
    </recommendedName>
</protein>
<dbReference type="InParanoid" id="A0A0C3I0Y5"/>
<dbReference type="Proteomes" id="UP000054321">
    <property type="component" value="Unassembled WGS sequence"/>
</dbReference>
<evidence type="ECO:0000256" key="1">
    <source>
        <dbReference type="ARBA" id="ARBA00023002"/>
    </source>
</evidence>
<dbReference type="PANTHER" id="PTHR10696:SF49">
    <property type="entry name" value="TAUD_TFDA-LIKE DOMAIN-CONTAINING PROTEIN"/>
    <property type="match status" value="1"/>
</dbReference>
<evidence type="ECO:0000259" key="2">
    <source>
        <dbReference type="Pfam" id="PF02668"/>
    </source>
</evidence>
<name>A0A0C3I0Y5_OIDMZ</name>
<gene>
    <name evidence="3" type="ORF">OIDMADRAFT_23506</name>
</gene>
<keyword evidence="1" id="KW-0560">Oxidoreductase</keyword>
<dbReference type="InterPro" id="IPR050411">
    <property type="entry name" value="AlphaKG_dependent_hydroxylases"/>
</dbReference>
<keyword evidence="4" id="KW-1185">Reference proteome</keyword>
<dbReference type="AlphaFoldDB" id="A0A0C3I0Y5"/>
<organism evidence="3 4">
    <name type="scientific">Oidiodendron maius (strain Zn)</name>
    <dbReference type="NCBI Taxonomy" id="913774"/>
    <lineage>
        <taxon>Eukaryota</taxon>
        <taxon>Fungi</taxon>
        <taxon>Dikarya</taxon>
        <taxon>Ascomycota</taxon>
        <taxon>Pezizomycotina</taxon>
        <taxon>Leotiomycetes</taxon>
        <taxon>Leotiomycetes incertae sedis</taxon>
        <taxon>Myxotrichaceae</taxon>
        <taxon>Oidiodendron</taxon>
    </lineage>
</organism>
<dbReference type="InterPro" id="IPR003819">
    <property type="entry name" value="TauD/TfdA-like"/>
</dbReference>
<accession>A0A0C3I0Y5</accession>
<evidence type="ECO:0000313" key="4">
    <source>
        <dbReference type="Proteomes" id="UP000054321"/>
    </source>
</evidence>
<reference evidence="4" key="2">
    <citation type="submission" date="2015-01" db="EMBL/GenBank/DDBJ databases">
        <title>Evolutionary Origins and Diversification of the Mycorrhizal Mutualists.</title>
        <authorList>
            <consortium name="DOE Joint Genome Institute"/>
            <consortium name="Mycorrhizal Genomics Consortium"/>
            <person name="Kohler A."/>
            <person name="Kuo A."/>
            <person name="Nagy L.G."/>
            <person name="Floudas D."/>
            <person name="Copeland A."/>
            <person name="Barry K.W."/>
            <person name="Cichocki N."/>
            <person name="Veneault-Fourrey C."/>
            <person name="LaButti K."/>
            <person name="Lindquist E.A."/>
            <person name="Lipzen A."/>
            <person name="Lundell T."/>
            <person name="Morin E."/>
            <person name="Murat C."/>
            <person name="Riley R."/>
            <person name="Ohm R."/>
            <person name="Sun H."/>
            <person name="Tunlid A."/>
            <person name="Henrissat B."/>
            <person name="Grigoriev I.V."/>
            <person name="Hibbett D.S."/>
            <person name="Martin F."/>
        </authorList>
    </citation>
    <scope>NUCLEOTIDE SEQUENCE [LARGE SCALE GENOMIC DNA]</scope>
    <source>
        <strain evidence="4">Zn</strain>
    </source>
</reference>
<dbReference type="Pfam" id="PF02668">
    <property type="entry name" value="TauD"/>
    <property type="match status" value="1"/>
</dbReference>
<dbReference type="STRING" id="913774.A0A0C3I0Y5"/>